<comment type="caution">
    <text evidence="1">The sequence shown here is derived from an EMBL/GenBank/DDBJ whole genome shotgun (WGS) entry which is preliminary data.</text>
</comment>
<evidence type="ECO:0000313" key="2">
    <source>
        <dbReference type="Proteomes" id="UP001501581"/>
    </source>
</evidence>
<dbReference type="PANTHER" id="PTHR10000">
    <property type="entry name" value="PHOSPHOSERINE PHOSPHATASE"/>
    <property type="match status" value="1"/>
</dbReference>
<dbReference type="RefSeq" id="WP_343993986.1">
    <property type="nucleotide sequence ID" value="NZ_BAAALG010000008.1"/>
</dbReference>
<dbReference type="PANTHER" id="PTHR10000:SF8">
    <property type="entry name" value="HAD SUPERFAMILY HYDROLASE-LIKE, TYPE 3"/>
    <property type="match status" value="1"/>
</dbReference>
<dbReference type="NCBIfam" id="TIGR00099">
    <property type="entry name" value="Cof-subfamily"/>
    <property type="match status" value="1"/>
</dbReference>
<dbReference type="Gene3D" id="3.30.1240.10">
    <property type="match status" value="1"/>
</dbReference>
<organism evidence="1 2">
    <name type="scientific">Nocardioides dubius</name>
    <dbReference type="NCBI Taxonomy" id="317019"/>
    <lineage>
        <taxon>Bacteria</taxon>
        <taxon>Bacillati</taxon>
        <taxon>Actinomycetota</taxon>
        <taxon>Actinomycetes</taxon>
        <taxon>Propionibacteriales</taxon>
        <taxon>Nocardioidaceae</taxon>
        <taxon>Nocardioides</taxon>
    </lineage>
</organism>
<dbReference type="Proteomes" id="UP001501581">
    <property type="component" value="Unassembled WGS sequence"/>
</dbReference>
<dbReference type="SUPFAM" id="SSF56784">
    <property type="entry name" value="HAD-like"/>
    <property type="match status" value="1"/>
</dbReference>
<dbReference type="EMBL" id="BAAALG010000008">
    <property type="protein sequence ID" value="GAA1101920.1"/>
    <property type="molecule type" value="Genomic_DNA"/>
</dbReference>
<dbReference type="InterPro" id="IPR006379">
    <property type="entry name" value="HAD-SF_hydro_IIB"/>
</dbReference>
<evidence type="ECO:0000313" key="1">
    <source>
        <dbReference type="EMBL" id="GAA1101920.1"/>
    </source>
</evidence>
<proteinExistence type="predicted"/>
<dbReference type="InterPro" id="IPR023214">
    <property type="entry name" value="HAD_sf"/>
</dbReference>
<gene>
    <name evidence="1" type="ORF">GCM10009668_20380</name>
</gene>
<dbReference type="Gene3D" id="3.40.50.1000">
    <property type="entry name" value="HAD superfamily/HAD-like"/>
    <property type="match status" value="1"/>
</dbReference>
<dbReference type="GO" id="GO:0016787">
    <property type="term" value="F:hydrolase activity"/>
    <property type="evidence" value="ECO:0007669"/>
    <property type="project" value="UniProtKB-KW"/>
</dbReference>
<name>A0ABP4EBY4_9ACTN</name>
<reference evidence="2" key="1">
    <citation type="journal article" date="2019" name="Int. J. Syst. Evol. Microbiol.">
        <title>The Global Catalogue of Microorganisms (GCM) 10K type strain sequencing project: providing services to taxonomists for standard genome sequencing and annotation.</title>
        <authorList>
            <consortium name="The Broad Institute Genomics Platform"/>
            <consortium name="The Broad Institute Genome Sequencing Center for Infectious Disease"/>
            <person name="Wu L."/>
            <person name="Ma J."/>
        </authorList>
    </citation>
    <scope>NUCLEOTIDE SEQUENCE [LARGE SCALE GENOMIC DNA]</scope>
    <source>
        <strain evidence="2">JCM 13008</strain>
    </source>
</reference>
<dbReference type="SFLD" id="SFLDS00003">
    <property type="entry name" value="Haloacid_Dehalogenase"/>
    <property type="match status" value="1"/>
</dbReference>
<accession>A0ABP4EBY4</accession>
<dbReference type="InterPro" id="IPR000150">
    <property type="entry name" value="Cof"/>
</dbReference>
<dbReference type="Pfam" id="PF08282">
    <property type="entry name" value="Hydrolase_3"/>
    <property type="match status" value="1"/>
</dbReference>
<keyword evidence="2" id="KW-1185">Reference proteome</keyword>
<dbReference type="NCBIfam" id="TIGR01484">
    <property type="entry name" value="HAD-SF-IIB"/>
    <property type="match status" value="1"/>
</dbReference>
<sequence length="264" mass="28288">MSAPKLVATDLDGTLLDADGTVSDGTRAVLRELDARGVPVVFVTGRPIRWMESLWGEVGGHGLAVCSNGGIVYDVEAHRVRSALTVERDVAMQVAQMLREEIPGTHFALEKTGGFARETGFATRFPEVTGIPTGTFEAIYDDTVVKVLALHSELGPEEYWRRGQALLEGLVEVTWSSSYPLLEMSAPGVTKASTLAQLCAELGVEARDVVAFGDMPNDVPMLEWAGHSYAMAGGHAVAREAAQRVAPAHTEDGVAQVLRELFGL</sequence>
<dbReference type="CDD" id="cd07516">
    <property type="entry name" value="HAD_Pase"/>
    <property type="match status" value="1"/>
</dbReference>
<keyword evidence="1" id="KW-0378">Hydrolase</keyword>
<dbReference type="SFLD" id="SFLDG01140">
    <property type="entry name" value="C2.B:_Phosphomannomutase_and_P"/>
    <property type="match status" value="1"/>
</dbReference>
<dbReference type="InterPro" id="IPR036412">
    <property type="entry name" value="HAD-like_sf"/>
</dbReference>
<protein>
    <submittedName>
        <fullName evidence="1">HAD family hydrolase</fullName>
    </submittedName>
</protein>